<keyword evidence="1" id="KW-0812">Transmembrane</keyword>
<organism evidence="2 3">
    <name type="scientific">Durusdinium trenchii</name>
    <dbReference type="NCBI Taxonomy" id="1381693"/>
    <lineage>
        <taxon>Eukaryota</taxon>
        <taxon>Sar</taxon>
        <taxon>Alveolata</taxon>
        <taxon>Dinophyceae</taxon>
        <taxon>Suessiales</taxon>
        <taxon>Symbiodiniaceae</taxon>
        <taxon>Durusdinium</taxon>
    </lineage>
</organism>
<accession>A0ABP0KGI2</accession>
<reference evidence="2 3" key="1">
    <citation type="submission" date="2024-02" db="EMBL/GenBank/DDBJ databases">
        <authorList>
            <person name="Chen Y."/>
            <person name="Shah S."/>
            <person name="Dougan E. K."/>
            <person name="Thang M."/>
            <person name="Chan C."/>
        </authorList>
    </citation>
    <scope>NUCLEOTIDE SEQUENCE [LARGE SCALE GENOMIC DNA]</scope>
</reference>
<evidence type="ECO:0000256" key="1">
    <source>
        <dbReference type="SAM" id="Phobius"/>
    </source>
</evidence>
<feature type="transmembrane region" description="Helical" evidence="1">
    <location>
        <begin position="40"/>
        <end position="62"/>
    </location>
</feature>
<keyword evidence="1" id="KW-0472">Membrane</keyword>
<evidence type="ECO:0000313" key="3">
    <source>
        <dbReference type="Proteomes" id="UP001642464"/>
    </source>
</evidence>
<protein>
    <submittedName>
        <fullName evidence="2">Uncharacterized protein</fullName>
    </submittedName>
</protein>
<dbReference type="Proteomes" id="UP001642464">
    <property type="component" value="Unassembled WGS sequence"/>
</dbReference>
<keyword evidence="3" id="KW-1185">Reference proteome</keyword>
<dbReference type="EMBL" id="CAXAMM010011295">
    <property type="protein sequence ID" value="CAK9025742.1"/>
    <property type="molecule type" value="Genomic_DNA"/>
</dbReference>
<feature type="non-terminal residue" evidence="2">
    <location>
        <position position="1"/>
    </location>
</feature>
<sequence length="154" mass="17797">GTRTAAMVAFSYNMMLVWNQVLLTWLNVQDRDVMLMVCRLFAGFIFCDHRLAAAFQLVFVGLKTKAPPHVSNPNNGYNEIWDVFLWEIFQQIVCVVPMWAMWFSVEYFVKWITELMVQRADVNASLDAARSVLASQCDAEAILYRLSTAFFIEH</sequence>
<feature type="non-terminal residue" evidence="2">
    <location>
        <position position="154"/>
    </location>
</feature>
<keyword evidence="1" id="KW-1133">Transmembrane helix</keyword>
<proteinExistence type="predicted"/>
<feature type="transmembrane region" description="Helical" evidence="1">
    <location>
        <begin position="88"/>
        <end position="109"/>
    </location>
</feature>
<name>A0ABP0KGI2_9DINO</name>
<comment type="caution">
    <text evidence="2">The sequence shown here is derived from an EMBL/GenBank/DDBJ whole genome shotgun (WGS) entry which is preliminary data.</text>
</comment>
<evidence type="ECO:0000313" key="2">
    <source>
        <dbReference type="EMBL" id="CAK9025742.1"/>
    </source>
</evidence>
<gene>
    <name evidence="2" type="ORF">SCF082_LOCUS17201</name>
</gene>
<feature type="transmembrane region" description="Helical" evidence="1">
    <location>
        <begin position="6"/>
        <end position="28"/>
    </location>
</feature>